<dbReference type="Proteomes" id="UP001302321">
    <property type="component" value="Unassembled WGS sequence"/>
</dbReference>
<dbReference type="AlphaFoldDB" id="A0AAN6WHT0"/>
<evidence type="ECO:0000313" key="3">
    <source>
        <dbReference type="Proteomes" id="UP001302321"/>
    </source>
</evidence>
<feature type="transmembrane region" description="Helical" evidence="1">
    <location>
        <begin position="29"/>
        <end position="52"/>
    </location>
</feature>
<evidence type="ECO:0008006" key="4">
    <source>
        <dbReference type="Google" id="ProtNLM"/>
    </source>
</evidence>
<protein>
    <recommendedName>
        <fullName evidence="4">Transmembrane protein</fullName>
    </recommendedName>
</protein>
<reference evidence="2" key="2">
    <citation type="submission" date="2023-05" db="EMBL/GenBank/DDBJ databases">
        <authorList>
            <consortium name="Lawrence Berkeley National Laboratory"/>
            <person name="Steindorff A."/>
            <person name="Hensen N."/>
            <person name="Bonometti L."/>
            <person name="Westerberg I."/>
            <person name="Brannstrom I.O."/>
            <person name="Guillou S."/>
            <person name="Cros-Aarteil S."/>
            <person name="Calhoun S."/>
            <person name="Haridas S."/>
            <person name="Kuo A."/>
            <person name="Mondo S."/>
            <person name="Pangilinan J."/>
            <person name="Riley R."/>
            <person name="Labutti K."/>
            <person name="Andreopoulos B."/>
            <person name="Lipzen A."/>
            <person name="Chen C."/>
            <person name="Yanf M."/>
            <person name="Daum C."/>
            <person name="Ng V."/>
            <person name="Clum A."/>
            <person name="Ohm R."/>
            <person name="Martin F."/>
            <person name="Silar P."/>
            <person name="Natvig D."/>
            <person name="Lalanne C."/>
            <person name="Gautier V."/>
            <person name="Ament-Velasquez S.L."/>
            <person name="Kruys A."/>
            <person name="Hutchinson M.I."/>
            <person name="Powell A.J."/>
            <person name="Barry K."/>
            <person name="Miller A.N."/>
            <person name="Grigoriev I.V."/>
            <person name="Debuchy R."/>
            <person name="Gladieux P."/>
            <person name="Thoren M.H."/>
            <person name="Johannesson H."/>
        </authorList>
    </citation>
    <scope>NUCLEOTIDE SEQUENCE</scope>
    <source>
        <strain evidence="2">CBS 892.96</strain>
    </source>
</reference>
<organism evidence="2 3">
    <name type="scientific">Triangularia setosa</name>
    <dbReference type="NCBI Taxonomy" id="2587417"/>
    <lineage>
        <taxon>Eukaryota</taxon>
        <taxon>Fungi</taxon>
        <taxon>Dikarya</taxon>
        <taxon>Ascomycota</taxon>
        <taxon>Pezizomycotina</taxon>
        <taxon>Sordariomycetes</taxon>
        <taxon>Sordariomycetidae</taxon>
        <taxon>Sordariales</taxon>
        <taxon>Podosporaceae</taxon>
        <taxon>Triangularia</taxon>
    </lineage>
</organism>
<accession>A0AAN6WHT0</accession>
<keyword evidence="1" id="KW-0812">Transmembrane</keyword>
<evidence type="ECO:0000313" key="2">
    <source>
        <dbReference type="EMBL" id="KAK4180672.1"/>
    </source>
</evidence>
<gene>
    <name evidence="2" type="ORF">QBC36DRAFT_19928</name>
</gene>
<reference evidence="2" key="1">
    <citation type="journal article" date="2023" name="Mol. Phylogenet. Evol.">
        <title>Genome-scale phylogeny and comparative genomics of the fungal order Sordariales.</title>
        <authorList>
            <person name="Hensen N."/>
            <person name="Bonometti L."/>
            <person name="Westerberg I."/>
            <person name="Brannstrom I.O."/>
            <person name="Guillou S."/>
            <person name="Cros-Aarteil S."/>
            <person name="Calhoun S."/>
            <person name="Haridas S."/>
            <person name="Kuo A."/>
            <person name="Mondo S."/>
            <person name="Pangilinan J."/>
            <person name="Riley R."/>
            <person name="LaButti K."/>
            <person name="Andreopoulos B."/>
            <person name="Lipzen A."/>
            <person name="Chen C."/>
            <person name="Yan M."/>
            <person name="Daum C."/>
            <person name="Ng V."/>
            <person name="Clum A."/>
            <person name="Steindorff A."/>
            <person name="Ohm R.A."/>
            <person name="Martin F."/>
            <person name="Silar P."/>
            <person name="Natvig D.O."/>
            <person name="Lalanne C."/>
            <person name="Gautier V."/>
            <person name="Ament-Velasquez S.L."/>
            <person name="Kruys A."/>
            <person name="Hutchinson M.I."/>
            <person name="Powell A.J."/>
            <person name="Barry K."/>
            <person name="Miller A.N."/>
            <person name="Grigoriev I.V."/>
            <person name="Debuchy R."/>
            <person name="Gladieux P."/>
            <person name="Hiltunen Thoren M."/>
            <person name="Johannesson H."/>
        </authorList>
    </citation>
    <scope>NUCLEOTIDE SEQUENCE</scope>
    <source>
        <strain evidence="2">CBS 892.96</strain>
    </source>
</reference>
<keyword evidence="1" id="KW-1133">Transmembrane helix</keyword>
<sequence length="180" mass="20179">MAASFRLKLACSTHSSLPLVFSLTKFPHLSFTCCCHHLSSLLSSFIFLLIYFSVSVDGWEALGHIGYQKGNVFLGHTLGVEHAFIGRSFFSFSVGSFVMPFCQVCILAVWLSLVFVIHLYLPSVLFRVLVLLRHLLFFSSMLDWRYACFGNLLSLFFCGMSLNLAGVLACCLDLVQRKEA</sequence>
<comment type="caution">
    <text evidence="2">The sequence shown here is derived from an EMBL/GenBank/DDBJ whole genome shotgun (WGS) entry which is preliminary data.</text>
</comment>
<feature type="transmembrane region" description="Helical" evidence="1">
    <location>
        <begin position="154"/>
        <end position="175"/>
    </location>
</feature>
<evidence type="ECO:0000256" key="1">
    <source>
        <dbReference type="SAM" id="Phobius"/>
    </source>
</evidence>
<name>A0AAN6WHT0_9PEZI</name>
<keyword evidence="1" id="KW-0472">Membrane</keyword>
<keyword evidence="3" id="KW-1185">Reference proteome</keyword>
<dbReference type="EMBL" id="MU866096">
    <property type="protein sequence ID" value="KAK4180672.1"/>
    <property type="molecule type" value="Genomic_DNA"/>
</dbReference>
<proteinExistence type="predicted"/>